<dbReference type="InterPro" id="IPR056120">
    <property type="entry name" value="DUF7703"/>
</dbReference>
<feature type="transmembrane region" description="Helical" evidence="2">
    <location>
        <begin position="212"/>
        <end position="233"/>
    </location>
</feature>
<sequence>MSFKPGAMSSIPNTALGSSEETWNGRFNGYTATVIICSAVSLYNAIELGLLIITTFKQWSGLYFWSMAISTFGLVPYNIGFMIEYFYITYLAVGKALDGAGWIMLITGQALVLYSRLGLILHNPTILKCIKYMIISNALIWHTTTEVLNFGQAFAPIGPDPPNRAGFATGYRYVEKVQMTVFCVQEFIISGVYVWQTVKLLKVISKEGTRRVMWQLFVVNVVIIILDIGLLAIEYKDQHVLEQTIKGLTYSIKLKLEFVILGKLVDLVQSSKRTLAGAFVDGESYSTATTSGTCLGRHDPRPRWLRDLERRTSAPQTVGQDPSEAPGSSSVAKGPTVMSMDFTEFENGSHAPLSLDTYRTADPYRRRREDSDLMYAEALRVISVNRRNANGVSR</sequence>
<dbReference type="Pfam" id="PF24802">
    <property type="entry name" value="DUF7703"/>
    <property type="match status" value="1"/>
</dbReference>
<reference evidence="5" key="1">
    <citation type="journal article" date="2012" name="PLoS Genet.">
        <title>The genomes of the fungal plant pathogens Cladosporium fulvum and Dothistroma septosporum reveal adaptation to different hosts and lifestyles but also signatures of common ancestry.</title>
        <authorList>
            <person name="de Wit P.J.G.M."/>
            <person name="van der Burgt A."/>
            <person name="Oekmen B."/>
            <person name="Stergiopoulos I."/>
            <person name="Abd-Elsalam K.A."/>
            <person name="Aerts A.L."/>
            <person name="Bahkali A.H."/>
            <person name="Beenen H.G."/>
            <person name="Chettri P."/>
            <person name="Cox M.P."/>
            <person name="Datema E."/>
            <person name="de Vries R.P."/>
            <person name="Dhillon B."/>
            <person name="Ganley A.R."/>
            <person name="Griffiths S.A."/>
            <person name="Guo Y."/>
            <person name="Hamelin R.C."/>
            <person name="Henrissat B."/>
            <person name="Kabir M.S."/>
            <person name="Jashni M.K."/>
            <person name="Kema G."/>
            <person name="Klaubauf S."/>
            <person name="Lapidus A."/>
            <person name="Levasseur A."/>
            <person name="Lindquist E."/>
            <person name="Mehrabi R."/>
            <person name="Ohm R.A."/>
            <person name="Owen T.J."/>
            <person name="Salamov A."/>
            <person name="Schwelm A."/>
            <person name="Schijlen E."/>
            <person name="Sun H."/>
            <person name="van den Burg H.A."/>
            <person name="van Ham R.C.H.J."/>
            <person name="Zhang S."/>
            <person name="Goodwin S.B."/>
            <person name="Grigoriev I.V."/>
            <person name="Collemare J."/>
            <person name="Bradshaw R.E."/>
        </authorList>
    </citation>
    <scope>NUCLEOTIDE SEQUENCE [LARGE SCALE GENOMIC DNA]</scope>
    <source>
        <strain evidence="5">NZE10 / CBS 128990</strain>
    </source>
</reference>
<protein>
    <recommendedName>
        <fullName evidence="3">DUF7703 domain-containing protein</fullName>
    </recommendedName>
</protein>
<feature type="transmembrane region" description="Helical" evidence="2">
    <location>
        <begin position="100"/>
        <end position="121"/>
    </location>
</feature>
<feature type="region of interest" description="Disordered" evidence="1">
    <location>
        <begin position="312"/>
        <end position="333"/>
    </location>
</feature>
<gene>
    <name evidence="4" type="ORF">DOTSEDRAFT_69205</name>
</gene>
<keyword evidence="2" id="KW-0812">Transmembrane</keyword>
<feature type="compositionally biased region" description="Polar residues" evidence="1">
    <location>
        <begin position="313"/>
        <end position="331"/>
    </location>
</feature>
<dbReference type="eggNOG" id="ENOG502SMNP">
    <property type="taxonomic scope" value="Eukaryota"/>
</dbReference>
<dbReference type="EMBL" id="KB446536">
    <property type="protein sequence ID" value="EME47164.1"/>
    <property type="molecule type" value="Genomic_DNA"/>
</dbReference>
<dbReference type="OrthoDB" id="405906at2759"/>
<proteinExistence type="predicted"/>
<evidence type="ECO:0000313" key="4">
    <source>
        <dbReference type="EMBL" id="EME47164.1"/>
    </source>
</evidence>
<dbReference type="OMA" id="INVMIVI"/>
<accession>N1PY88</accession>
<evidence type="ECO:0000313" key="5">
    <source>
        <dbReference type="Proteomes" id="UP000016933"/>
    </source>
</evidence>
<keyword evidence="5" id="KW-1185">Reference proteome</keyword>
<feature type="transmembrane region" description="Helical" evidence="2">
    <location>
        <begin position="62"/>
        <end position="88"/>
    </location>
</feature>
<evidence type="ECO:0000259" key="3">
    <source>
        <dbReference type="Pfam" id="PF24802"/>
    </source>
</evidence>
<organism evidence="4 5">
    <name type="scientific">Dothistroma septosporum (strain NZE10 / CBS 128990)</name>
    <name type="common">Red band needle blight fungus</name>
    <name type="synonym">Mycosphaerella pini</name>
    <dbReference type="NCBI Taxonomy" id="675120"/>
    <lineage>
        <taxon>Eukaryota</taxon>
        <taxon>Fungi</taxon>
        <taxon>Dikarya</taxon>
        <taxon>Ascomycota</taxon>
        <taxon>Pezizomycotina</taxon>
        <taxon>Dothideomycetes</taxon>
        <taxon>Dothideomycetidae</taxon>
        <taxon>Mycosphaerellales</taxon>
        <taxon>Mycosphaerellaceae</taxon>
        <taxon>Dothistroma</taxon>
    </lineage>
</organism>
<reference evidence="4 5" key="2">
    <citation type="journal article" date="2012" name="PLoS Pathog.">
        <title>Diverse lifestyles and strategies of plant pathogenesis encoded in the genomes of eighteen Dothideomycetes fungi.</title>
        <authorList>
            <person name="Ohm R.A."/>
            <person name="Feau N."/>
            <person name="Henrissat B."/>
            <person name="Schoch C.L."/>
            <person name="Horwitz B.A."/>
            <person name="Barry K.W."/>
            <person name="Condon B.J."/>
            <person name="Copeland A.C."/>
            <person name="Dhillon B."/>
            <person name="Glaser F."/>
            <person name="Hesse C.N."/>
            <person name="Kosti I."/>
            <person name="LaButti K."/>
            <person name="Lindquist E.A."/>
            <person name="Lucas S."/>
            <person name="Salamov A.A."/>
            <person name="Bradshaw R.E."/>
            <person name="Ciuffetti L."/>
            <person name="Hamelin R.C."/>
            <person name="Kema G.H.J."/>
            <person name="Lawrence C."/>
            <person name="Scott J.A."/>
            <person name="Spatafora J.W."/>
            <person name="Turgeon B.G."/>
            <person name="de Wit P.J.G.M."/>
            <person name="Zhong S."/>
            <person name="Goodwin S.B."/>
            <person name="Grigoriev I.V."/>
        </authorList>
    </citation>
    <scope>NUCLEOTIDE SEQUENCE [LARGE SCALE GENOMIC DNA]</scope>
    <source>
        <strain evidence="5">NZE10 / CBS 128990</strain>
    </source>
</reference>
<dbReference type="AlphaFoldDB" id="N1PY88"/>
<dbReference type="HOGENOM" id="CLU_045148_0_1_1"/>
<dbReference type="Proteomes" id="UP000016933">
    <property type="component" value="Unassembled WGS sequence"/>
</dbReference>
<feature type="transmembrane region" description="Helical" evidence="2">
    <location>
        <begin position="30"/>
        <end position="53"/>
    </location>
</feature>
<evidence type="ECO:0000256" key="2">
    <source>
        <dbReference type="SAM" id="Phobius"/>
    </source>
</evidence>
<name>N1PY88_DOTSN</name>
<keyword evidence="2" id="KW-1133">Transmembrane helix</keyword>
<feature type="domain" description="DUF7703" evidence="3">
    <location>
        <begin position="34"/>
        <end position="271"/>
    </location>
</feature>
<dbReference type="PANTHER" id="PTHR37013">
    <property type="entry name" value="INTEGRAL MEMBRANE PROTEIN (AFU_ORTHOLOGUE AFUA_1G05950)-RELATED"/>
    <property type="match status" value="1"/>
</dbReference>
<keyword evidence="2" id="KW-0472">Membrane</keyword>
<evidence type="ECO:0000256" key="1">
    <source>
        <dbReference type="SAM" id="MobiDB-lite"/>
    </source>
</evidence>
<dbReference type="PANTHER" id="PTHR37013:SF6">
    <property type="entry name" value="INTEGRAL MEMBRANE PROTEIN"/>
    <property type="match status" value="1"/>
</dbReference>